<evidence type="ECO:0000259" key="9">
    <source>
        <dbReference type="Pfam" id="PF01266"/>
    </source>
</evidence>
<evidence type="ECO:0000256" key="8">
    <source>
        <dbReference type="ARBA" id="ARBA00049547"/>
    </source>
</evidence>
<evidence type="ECO:0000256" key="7">
    <source>
        <dbReference type="ARBA" id="ARBA00039751"/>
    </source>
</evidence>
<evidence type="ECO:0000256" key="1">
    <source>
        <dbReference type="ARBA" id="ARBA00001974"/>
    </source>
</evidence>
<dbReference type="SUPFAM" id="SSF54373">
    <property type="entry name" value="FAD-linked reductases, C-terminal domain"/>
    <property type="match status" value="1"/>
</dbReference>
<comment type="cofactor">
    <cofactor evidence="1">
        <name>FAD</name>
        <dbReference type="ChEBI" id="CHEBI:57692"/>
    </cofactor>
</comment>
<dbReference type="PANTHER" id="PTHR11530:SF11">
    <property type="entry name" value="D-ASPARTATE OXIDASE"/>
    <property type="match status" value="1"/>
</dbReference>
<accession>A0ABS0CZ42</accession>
<evidence type="ECO:0000256" key="2">
    <source>
        <dbReference type="ARBA" id="ARBA00006730"/>
    </source>
</evidence>
<dbReference type="InterPro" id="IPR006076">
    <property type="entry name" value="FAD-dep_OxRdtase"/>
</dbReference>
<comment type="similarity">
    <text evidence="2">Belongs to the DAMOX/DASOX family.</text>
</comment>
<gene>
    <name evidence="10" type="ORF">IU459_30210</name>
</gene>
<keyword evidence="4" id="KW-0274">FAD</keyword>
<evidence type="ECO:0000256" key="5">
    <source>
        <dbReference type="ARBA" id="ARBA00023002"/>
    </source>
</evidence>
<dbReference type="RefSeq" id="WP_195133001.1">
    <property type="nucleotide sequence ID" value="NZ_JADLQX010000032.1"/>
</dbReference>
<protein>
    <recommendedName>
        <fullName evidence="7">D-amino-acid oxidase</fullName>
        <ecNumber evidence="6">1.4.3.3</ecNumber>
    </recommendedName>
</protein>
<dbReference type="PIRSF" id="PIRSF000189">
    <property type="entry name" value="D-aa_oxidase"/>
    <property type="match status" value="1"/>
</dbReference>
<feature type="domain" description="FAD dependent oxidoreductase" evidence="9">
    <location>
        <begin position="2"/>
        <end position="311"/>
    </location>
</feature>
<dbReference type="InterPro" id="IPR006181">
    <property type="entry name" value="D-amino_acid_oxidase_CS"/>
</dbReference>
<keyword evidence="5" id="KW-0560">Oxidoreductase</keyword>
<evidence type="ECO:0000313" key="11">
    <source>
        <dbReference type="Proteomes" id="UP000702209"/>
    </source>
</evidence>
<organism evidence="10 11">
    <name type="scientific">Nocardia amamiensis</name>
    <dbReference type="NCBI Taxonomy" id="404578"/>
    <lineage>
        <taxon>Bacteria</taxon>
        <taxon>Bacillati</taxon>
        <taxon>Actinomycetota</taxon>
        <taxon>Actinomycetes</taxon>
        <taxon>Mycobacteriales</taxon>
        <taxon>Nocardiaceae</taxon>
        <taxon>Nocardia</taxon>
    </lineage>
</organism>
<evidence type="ECO:0000256" key="4">
    <source>
        <dbReference type="ARBA" id="ARBA00022827"/>
    </source>
</evidence>
<dbReference type="Gene3D" id="3.40.50.720">
    <property type="entry name" value="NAD(P)-binding Rossmann-like Domain"/>
    <property type="match status" value="1"/>
</dbReference>
<name>A0ABS0CZ42_9NOCA</name>
<evidence type="ECO:0000256" key="3">
    <source>
        <dbReference type="ARBA" id="ARBA00022630"/>
    </source>
</evidence>
<evidence type="ECO:0000256" key="6">
    <source>
        <dbReference type="ARBA" id="ARBA00039101"/>
    </source>
</evidence>
<dbReference type="PROSITE" id="PS00677">
    <property type="entry name" value="DAO"/>
    <property type="match status" value="1"/>
</dbReference>
<sequence>MRIVVLGSGISGLSTAAELLRGRHEVIIVSATPITATTSFLAAAVWFPTAAGPADRVRAWSDTTFEHLAALAAAGAPGVRMCESTALYRDEPAVPAWSRSVRSFRAAGPGELPPGYGFGFRFAVPLVEMPTYLPFLSAQVDAAGARRVRRTVHRLADLADLSPDVVVNCAGLRAAELVGDPDAYPIRGQIVRVTNPGLSVSIRDEAHPLGRAYVHPRAADCVLGGSLEPGEWETAPDPELTRSILRRCRDLAPALAESQVLETLVGLRPGRAEVRLELDTVALPGIPVVHNYGHGGSGITIGYGCALESAALVAAL</sequence>
<dbReference type="EMBL" id="JADLQX010000032">
    <property type="protein sequence ID" value="MBF6301785.1"/>
    <property type="molecule type" value="Genomic_DNA"/>
</dbReference>
<reference evidence="10 11" key="1">
    <citation type="submission" date="2020-10" db="EMBL/GenBank/DDBJ databases">
        <title>Identification of Nocardia species via Next-generation sequencing and recognition of intraspecies genetic diversity.</title>
        <authorList>
            <person name="Li P."/>
            <person name="Li P."/>
            <person name="Lu B."/>
        </authorList>
    </citation>
    <scope>NUCLEOTIDE SEQUENCE [LARGE SCALE GENOMIC DNA]</scope>
    <source>
        <strain evidence="10 11">BJ06-0157</strain>
    </source>
</reference>
<proteinExistence type="inferred from homology"/>
<dbReference type="Gene3D" id="3.30.9.10">
    <property type="entry name" value="D-Amino Acid Oxidase, subunit A, domain 2"/>
    <property type="match status" value="1"/>
</dbReference>
<dbReference type="PANTHER" id="PTHR11530">
    <property type="entry name" value="D-AMINO ACID OXIDASE"/>
    <property type="match status" value="1"/>
</dbReference>
<keyword evidence="11" id="KW-1185">Reference proteome</keyword>
<evidence type="ECO:0000313" key="10">
    <source>
        <dbReference type="EMBL" id="MBF6301785.1"/>
    </source>
</evidence>
<dbReference type="Proteomes" id="UP000702209">
    <property type="component" value="Unassembled WGS sequence"/>
</dbReference>
<dbReference type="Pfam" id="PF01266">
    <property type="entry name" value="DAO"/>
    <property type="match status" value="1"/>
</dbReference>
<dbReference type="EC" id="1.4.3.3" evidence="6"/>
<keyword evidence="3" id="KW-0285">Flavoprotein</keyword>
<dbReference type="SUPFAM" id="SSF51971">
    <property type="entry name" value="Nucleotide-binding domain"/>
    <property type="match status" value="1"/>
</dbReference>
<dbReference type="InterPro" id="IPR023209">
    <property type="entry name" value="DAO"/>
</dbReference>
<comment type="caution">
    <text evidence="10">The sequence shown here is derived from an EMBL/GenBank/DDBJ whole genome shotgun (WGS) entry which is preliminary data.</text>
</comment>
<comment type="catalytic activity">
    <reaction evidence="8">
        <text>a D-alpha-amino acid + O2 + H2O = a 2-oxocarboxylate + H2O2 + NH4(+)</text>
        <dbReference type="Rhea" id="RHEA:21816"/>
        <dbReference type="ChEBI" id="CHEBI:15377"/>
        <dbReference type="ChEBI" id="CHEBI:15379"/>
        <dbReference type="ChEBI" id="CHEBI:16240"/>
        <dbReference type="ChEBI" id="CHEBI:28938"/>
        <dbReference type="ChEBI" id="CHEBI:35179"/>
        <dbReference type="ChEBI" id="CHEBI:59871"/>
        <dbReference type="EC" id="1.4.3.3"/>
    </reaction>
    <physiologicalReaction direction="left-to-right" evidence="8">
        <dbReference type="Rhea" id="RHEA:21817"/>
    </physiologicalReaction>
</comment>